<dbReference type="RefSeq" id="WP_131331329.1">
    <property type="nucleotide sequence ID" value="NZ_CP044016.1"/>
</dbReference>
<dbReference type="EMBL" id="CP044016">
    <property type="protein sequence ID" value="QES90347.1"/>
    <property type="molecule type" value="Genomic_DNA"/>
</dbReference>
<gene>
    <name evidence="1" type="ORF">E0W69_017370</name>
</gene>
<proteinExistence type="predicted"/>
<sequence>MIFPFSGFLFGHPLFQTPFGDVVFSTERTMISSFHCRLSHVVFTAAAIYLVPYTSFNGEDK</sequence>
<dbReference type="AlphaFoldDB" id="A0A5P2G572"/>
<protein>
    <submittedName>
        <fullName evidence="1">Uncharacterized protein</fullName>
    </submittedName>
</protein>
<evidence type="ECO:0000313" key="1">
    <source>
        <dbReference type="EMBL" id="QES90347.1"/>
    </source>
</evidence>
<name>A0A5P2G572_9BACT</name>
<dbReference type="Proteomes" id="UP000292424">
    <property type="component" value="Chromosome"/>
</dbReference>
<dbReference type="KEGG" id="arac:E0W69_017370"/>
<accession>A0A5P2G572</accession>
<evidence type="ECO:0000313" key="2">
    <source>
        <dbReference type="Proteomes" id="UP000292424"/>
    </source>
</evidence>
<keyword evidence="2" id="KW-1185">Reference proteome</keyword>
<reference evidence="1 2" key="1">
    <citation type="submission" date="2019-09" db="EMBL/GenBank/DDBJ databases">
        <title>Complete genome sequence of Arachidicoccus sp. B3-10 isolated from apple orchard soil.</title>
        <authorList>
            <person name="Kim H.S."/>
            <person name="Han K.-I."/>
            <person name="Suh M.K."/>
            <person name="Lee K.C."/>
            <person name="Eom M.K."/>
            <person name="Kim J.-S."/>
            <person name="Kang S.W."/>
            <person name="Sin Y."/>
            <person name="Lee J.-S."/>
        </authorList>
    </citation>
    <scope>NUCLEOTIDE SEQUENCE [LARGE SCALE GENOMIC DNA]</scope>
    <source>
        <strain evidence="1 2">B3-10</strain>
    </source>
</reference>
<organism evidence="1 2">
    <name type="scientific">Rhizosphaericola mali</name>
    <dbReference type="NCBI Taxonomy" id="2545455"/>
    <lineage>
        <taxon>Bacteria</taxon>
        <taxon>Pseudomonadati</taxon>
        <taxon>Bacteroidota</taxon>
        <taxon>Chitinophagia</taxon>
        <taxon>Chitinophagales</taxon>
        <taxon>Chitinophagaceae</taxon>
        <taxon>Rhizosphaericola</taxon>
    </lineage>
</organism>